<reference evidence="2" key="1">
    <citation type="journal article" date="2020" name="mSystems">
        <title>Genome- and Community-Level Interaction Insights into Carbon Utilization and Element Cycling Functions of Hydrothermarchaeota in Hydrothermal Sediment.</title>
        <authorList>
            <person name="Zhou Z."/>
            <person name="Liu Y."/>
            <person name="Xu W."/>
            <person name="Pan J."/>
            <person name="Luo Z.H."/>
            <person name="Li M."/>
        </authorList>
    </citation>
    <scope>NUCLEOTIDE SEQUENCE [LARGE SCALE GENOMIC DNA]</scope>
    <source>
        <strain evidence="2">SpSt-855</strain>
    </source>
</reference>
<gene>
    <name evidence="2" type="ORF">ENW50_11360</name>
</gene>
<feature type="transmembrane region" description="Helical" evidence="1">
    <location>
        <begin position="57"/>
        <end position="80"/>
    </location>
</feature>
<keyword evidence="1" id="KW-0812">Transmembrane</keyword>
<accession>A0A7V5CUN0</accession>
<comment type="caution">
    <text evidence="2">The sequence shown here is derived from an EMBL/GenBank/DDBJ whole genome shotgun (WGS) entry which is preliminary data.</text>
</comment>
<dbReference type="AlphaFoldDB" id="A0A7V5CUN0"/>
<organism evidence="2">
    <name type="scientific">Acidobacterium capsulatum</name>
    <dbReference type="NCBI Taxonomy" id="33075"/>
    <lineage>
        <taxon>Bacteria</taxon>
        <taxon>Pseudomonadati</taxon>
        <taxon>Acidobacteriota</taxon>
        <taxon>Terriglobia</taxon>
        <taxon>Terriglobales</taxon>
        <taxon>Acidobacteriaceae</taxon>
        <taxon>Acidobacterium</taxon>
    </lineage>
</organism>
<keyword evidence="1" id="KW-1133">Transmembrane helix</keyword>
<protein>
    <submittedName>
        <fullName evidence="2">Uncharacterized protein</fullName>
    </submittedName>
</protein>
<name>A0A7V5CUN0_9BACT</name>
<sequence length="118" mass="13065">MLGIAVFAWGLQYKLSLYPGELAVPHRVPTAKLLANDKQQGTAQANLGQYLPENGPLWAVSARLLPCLSLIFSAMLLLALRRYSSSVFWLRDAFPPALRGSSSLFFRPPPFLAHSLLR</sequence>
<evidence type="ECO:0000313" key="2">
    <source>
        <dbReference type="EMBL" id="HGY95265.1"/>
    </source>
</evidence>
<keyword evidence="1" id="KW-0472">Membrane</keyword>
<proteinExistence type="predicted"/>
<evidence type="ECO:0000256" key="1">
    <source>
        <dbReference type="SAM" id="Phobius"/>
    </source>
</evidence>
<dbReference type="EMBL" id="DTKL01000072">
    <property type="protein sequence ID" value="HGY95265.1"/>
    <property type="molecule type" value="Genomic_DNA"/>
</dbReference>